<protein>
    <submittedName>
        <fullName evidence="7">Diaminopimelate decarboxylase</fullName>
    </submittedName>
</protein>
<evidence type="ECO:0000259" key="6">
    <source>
        <dbReference type="Pfam" id="PF02784"/>
    </source>
</evidence>
<dbReference type="RefSeq" id="WP_304542446.1">
    <property type="nucleotide sequence ID" value="NZ_JARPTC010000012.1"/>
</dbReference>
<reference evidence="7" key="1">
    <citation type="journal article" date="2023" name="J. Hazard. Mater.">
        <title>Anaerobic biodegradation of pyrene and benzo[a]pyrene by a new sulfate-reducing Desulforamulus aquiferis strain DSA.</title>
        <authorList>
            <person name="Zhang Z."/>
            <person name="Sun J."/>
            <person name="Gong X."/>
            <person name="Wang C."/>
            <person name="Wang H."/>
        </authorList>
    </citation>
    <scope>NUCLEOTIDE SEQUENCE</scope>
    <source>
        <strain evidence="7">DSA</strain>
    </source>
</reference>
<comment type="caution">
    <text evidence="7">The sequence shown here is derived from an EMBL/GenBank/DDBJ whole genome shotgun (WGS) entry which is preliminary data.</text>
</comment>
<sequence length="421" mass="47397">MKKTFVNLEQLQEITQKHPTPFHLYDEKGIRENARRLKKAFEWNKGFKEYFAVKATPNPTIMNILREEGCGVDCSSLTELMLSEAVGFNGHEIMFSSNVTPVEDFKYAKKMDAIINFDDITHIDYFNNIAEMPETICCRYNPGGDFKISNAIMDKPGEAKYGFTRSQLTEGFIKLKNLGVKHFGLHAFLASNTTTNEYYPELARILFKTAVELNRETGAHISFINLSGGVGIPYRPEQNPADIMAIGEGVRQAYDEVLVPAGMDDVAIYTELGRFMLGPYGCLVTTAIHEKHIHKEYIGLDACAANLMRPAMYGAYHHITVMGKENLPCDHKYDITGGLCENNDKFAIDRMLPKIDVGDLIVIHDTGAHGFAMGYNYNGKLRSAEVLLKEDGSTELIRRAETPADYFATLNFTDFMKKNLF</sequence>
<dbReference type="InterPro" id="IPR029066">
    <property type="entry name" value="PLP-binding_barrel"/>
</dbReference>
<dbReference type="Pfam" id="PF02784">
    <property type="entry name" value="Orn_Arg_deC_N"/>
    <property type="match status" value="1"/>
</dbReference>
<evidence type="ECO:0000313" key="7">
    <source>
        <dbReference type="EMBL" id="MDO7787304.1"/>
    </source>
</evidence>
<evidence type="ECO:0000256" key="4">
    <source>
        <dbReference type="ARBA" id="ARBA00023239"/>
    </source>
</evidence>
<dbReference type="Gene3D" id="3.20.20.10">
    <property type="entry name" value="Alanine racemase"/>
    <property type="match status" value="1"/>
</dbReference>
<dbReference type="InterPro" id="IPR000183">
    <property type="entry name" value="Orn/DAP/Arg_de-COase"/>
</dbReference>
<keyword evidence="4" id="KW-0456">Lyase</keyword>
<evidence type="ECO:0000256" key="3">
    <source>
        <dbReference type="ARBA" id="ARBA00022898"/>
    </source>
</evidence>
<evidence type="ECO:0000256" key="1">
    <source>
        <dbReference type="ARBA" id="ARBA00001933"/>
    </source>
</evidence>
<evidence type="ECO:0000256" key="2">
    <source>
        <dbReference type="ARBA" id="ARBA00022793"/>
    </source>
</evidence>
<dbReference type="FunFam" id="3.20.20.10:FF:000003">
    <property type="entry name" value="Diaminopimelate decarboxylase"/>
    <property type="match status" value="1"/>
</dbReference>
<dbReference type="AlphaFoldDB" id="A0AAW7ZDS2"/>
<proteinExistence type="predicted"/>
<evidence type="ECO:0000256" key="5">
    <source>
        <dbReference type="PIRSR" id="PIRSR600183-50"/>
    </source>
</evidence>
<dbReference type="GO" id="GO:0009089">
    <property type="term" value="P:lysine biosynthetic process via diaminopimelate"/>
    <property type="evidence" value="ECO:0007669"/>
    <property type="project" value="InterPro"/>
</dbReference>
<comment type="cofactor">
    <cofactor evidence="1 5">
        <name>pyridoxal 5'-phosphate</name>
        <dbReference type="ChEBI" id="CHEBI:597326"/>
    </cofactor>
</comment>
<reference evidence="7" key="2">
    <citation type="submission" date="2023-03" db="EMBL/GenBank/DDBJ databases">
        <authorList>
            <person name="Zhang Z."/>
        </authorList>
    </citation>
    <scope>NUCLEOTIDE SEQUENCE</scope>
    <source>
        <strain evidence="7">DSA</strain>
    </source>
</reference>
<dbReference type="Proteomes" id="UP001172911">
    <property type="component" value="Unassembled WGS sequence"/>
</dbReference>
<dbReference type="PANTHER" id="PTHR43727:SF2">
    <property type="entry name" value="GROUP IV DECARBOXYLASE"/>
    <property type="match status" value="1"/>
</dbReference>
<feature type="domain" description="Orn/DAP/Arg decarboxylase 2 N-terminal" evidence="6">
    <location>
        <begin position="30"/>
        <end position="276"/>
    </location>
</feature>
<dbReference type="InterPro" id="IPR009006">
    <property type="entry name" value="Ala_racemase/Decarboxylase_C"/>
</dbReference>
<dbReference type="PRINTS" id="PR01181">
    <property type="entry name" value="DAPDCRBXLASE"/>
</dbReference>
<evidence type="ECO:0000313" key="8">
    <source>
        <dbReference type="Proteomes" id="UP001172911"/>
    </source>
</evidence>
<dbReference type="PANTHER" id="PTHR43727">
    <property type="entry name" value="DIAMINOPIMELATE DECARBOXYLASE"/>
    <property type="match status" value="1"/>
</dbReference>
<dbReference type="EMBL" id="JARPTC010000012">
    <property type="protein sequence ID" value="MDO7787304.1"/>
    <property type="molecule type" value="Genomic_DNA"/>
</dbReference>
<dbReference type="InterPro" id="IPR022644">
    <property type="entry name" value="De-COase2_N"/>
</dbReference>
<dbReference type="SUPFAM" id="SSF50621">
    <property type="entry name" value="Alanine racemase C-terminal domain-like"/>
    <property type="match status" value="1"/>
</dbReference>
<dbReference type="CDD" id="cd06828">
    <property type="entry name" value="PLPDE_III_DapDC"/>
    <property type="match status" value="1"/>
</dbReference>
<accession>A0AAW7ZDS2</accession>
<dbReference type="InterPro" id="IPR002986">
    <property type="entry name" value="DAP_deCOOHase_LysA"/>
</dbReference>
<gene>
    <name evidence="7" type="ORF">P6N53_08750</name>
</gene>
<keyword evidence="2" id="KW-0210">Decarboxylase</keyword>
<keyword evidence="8" id="KW-1185">Reference proteome</keyword>
<dbReference type="GO" id="GO:0008836">
    <property type="term" value="F:diaminopimelate decarboxylase activity"/>
    <property type="evidence" value="ECO:0007669"/>
    <property type="project" value="InterPro"/>
</dbReference>
<dbReference type="PRINTS" id="PR01179">
    <property type="entry name" value="ODADCRBXLASE"/>
</dbReference>
<dbReference type="Gene3D" id="2.40.37.10">
    <property type="entry name" value="Lyase, Ornithine Decarboxylase, Chain A, domain 1"/>
    <property type="match status" value="1"/>
</dbReference>
<name>A0AAW7ZDS2_9FIRM</name>
<organism evidence="7 8">
    <name type="scientific">Desulforamulus aquiferis</name>
    <dbReference type="NCBI Taxonomy" id="1397668"/>
    <lineage>
        <taxon>Bacteria</taxon>
        <taxon>Bacillati</taxon>
        <taxon>Bacillota</taxon>
        <taxon>Clostridia</taxon>
        <taxon>Eubacteriales</taxon>
        <taxon>Peptococcaceae</taxon>
        <taxon>Desulforamulus</taxon>
    </lineage>
</organism>
<feature type="modified residue" description="N6-(pyridoxal phosphate)lysine" evidence="5">
    <location>
        <position position="54"/>
    </location>
</feature>
<dbReference type="SUPFAM" id="SSF51419">
    <property type="entry name" value="PLP-binding barrel"/>
    <property type="match status" value="1"/>
</dbReference>
<keyword evidence="3 5" id="KW-0663">Pyridoxal phosphate</keyword>
<feature type="active site" description="Proton donor" evidence="5">
    <location>
        <position position="340"/>
    </location>
</feature>